<evidence type="ECO:0000313" key="1">
    <source>
        <dbReference type="EMBL" id="SDJ50541.1"/>
    </source>
</evidence>
<dbReference type="STRING" id="890420.SAMN05216226_104131"/>
<dbReference type="RefSeq" id="WP_092700278.1">
    <property type="nucleotide sequence ID" value="NZ_FNFC01000004.1"/>
</dbReference>
<dbReference type="GO" id="GO:0003824">
    <property type="term" value="F:catalytic activity"/>
    <property type="evidence" value="ECO:0007669"/>
    <property type="project" value="InterPro"/>
</dbReference>
<sequence length="293" mass="30572">METKSVLLVDTFADEPLGGVPVPVVTDGATPDQLQTVAAEFGASGAVSLGEGFRYVERVPANNVVEAAVAGLTAGHDRNRADLGDQMSVLGSDGAERSYPVEHETGDVHVEVPSQSVDSVSVSFDRLAAVLGVEAAGLENVGRELPVSRSTAFGGTLFVPVGFLDDLSNCAPNRDALAAVLTETDTARVFAFTFDTVSRRADLHARVFDPSVEGCERPASGVATAGCGQYLEQHDAFEGGRETVSVECGRFIDRPATVETTLLAPVQVGGHGLTALETTLSLPEDDGDDIIEV</sequence>
<proteinExistence type="predicted"/>
<dbReference type="Pfam" id="PF02567">
    <property type="entry name" value="PhzC-PhzF"/>
    <property type="match status" value="1"/>
</dbReference>
<protein>
    <submittedName>
        <fullName evidence="1">Phenazine biosynthesis protein PhzF family</fullName>
    </submittedName>
</protein>
<gene>
    <name evidence="1" type="ORF">SAMN05216226_104131</name>
</gene>
<keyword evidence="2" id="KW-1185">Reference proteome</keyword>
<name>A0A1G8U9V5_9EURY</name>
<organism evidence="1 2">
    <name type="scientific">Halovenus aranensis</name>
    <dbReference type="NCBI Taxonomy" id="890420"/>
    <lineage>
        <taxon>Archaea</taxon>
        <taxon>Methanobacteriati</taxon>
        <taxon>Methanobacteriota</taxon>
        <taxon>Stenosarchaea group</taxon>
        <taxon>Halobacteria</taxon>
        <taxon>Halobacteriales</taxon>
        <taxon>Haloarculaceae</taxon>
        <taxon>Halovenus</taxon>
    </lineage>
</organism>
<accession>A0A1G8U9V5</accession>
<dbReference type="AlphaFoldDB" id="A0A1G8U9V5"/>
<dbReference type="OrthoDB" id="105902at2157"/>
<evidence type="ECO:0000313" key="2">
    <source>
        <dbReference type="Proteomes" id="UP000198856"/>
    </source>
</evidence>
<dbReference type="EMBL" id="FNFC01000004">
    <property type="protein sequence ID" value="SDJ50541.1"/>
    <property type="molecule type" value="Genomic_DNA"/>
</dbReference>
<dbReference type="SUPFAM" id="SSF54506">
    <property type="entry name" value="Diaminopimelate epimerase-like"/>
    <property type="match status" value="1"/>
</dbReference>
<dbReference type="InterPro" id="IPR003719">
    <property type="entry name" value="Phenazine_PhzF-like"/>
</dbReference>
<dbReference type="Gene3D" id="3.10.310.10">
    <property type="entry name" value="Diaminopimelate Epimerase, Chain A, domain 1"/>
    <property type="match status" value="1"/>
</dbReference>
<reference evidence="1 2" key="1">
    <citation type="submission" date="2016-10" db="EMBL/GenBank/DDBJ databases">
        <authorList>
            <person name="de Groot N.N."/>
        </authorList>
    </citation>
    <scope>NUCLEOTIDE SEQUENCE [LARGE SCALE GENOMIC DNA]</scope>
    <source>
        <strain evidence="1 2">IBRC-M10015</strain>
    </source>
</reference>
<dbReference type="PIRSF" id="PIRSF016184">
    <property type="entry name" value="PhzC_PhzF"/>
    <property type="match status" value="1"/>
</dbReference>
<dbReference type="Proteomes" id="UP000198856">
    <property type="component" value="Unassembled WGS sequence"/>
</dbReference>